<dbReference type="EMBL" id="JAZHOF010000011">
    <property type="protein sequence ID" value="MEJ8574411.1"/>
    <property type="molecule type" value="Genomic_DNA"/>
</dbReference>
<sequence length="247" mass="27607">MTSCVALHPSTALARAELLEERTVLLAAPFWKGEDPAAPGTLWVGTGIPATNFILQRYAGRGVELAIKVHLRQGADLLPSYVDTDGILHVEVPAGHQMAPIEHINRAKWNFTFSVDTGFRTKKYTLEDFTARLFVDVDPSRKTDFLKLDLAVKDEFPVGQYNGYGWEYDGDFIITDDEGTNVVTQNSQNLAFYDEFIDADPDAPGQQSYMEADFPPGEFDVVLHLIAADKTWRAKLHVVFDVVEVRD</sequence>
<accession>A0AAW9RXH0</accession>
<reference evidence="1 2" key="1">
    <citation type="submission" date="2024-02" db="EMBL/GenBank/DDBJ databases">
        <title>Genome analysis and characterization of Microbaculum marinisediminis sp. nov., isolated from marine sediment.</title>
        <authorList>
            <person name="Du Z.-J."/>
            <person name="Ye Y.-Q."/>
            <person name="Zhang Z.-R."/>
            <person name="Yuan S.-M."/>
            <person name="Zhang X.-Y."/>
        </authorList>
    </citation>
    <scope>NUCLEOTIDE SEQUENCE [LARGE SCALE GENOMIC DNA]</scope>
    <source>
        <strain evidence="1 2">SDUM1044001</strain>
    </source>
</reference>
<evidence type="ECO:0000313" key="2">
    <source>
        <dbReference type="Proteomes" id="UP001378188"/>
    </source>
</evidence>
<evidence type="ECO:0000313" key="1">
    <source>
        <dbReference type="EMBL" id="MEJ8574411.1"/>
    </source>
</evidence>
<gene>
    <name evidence="1" type="ORF">V3328_23210</name>
</gene>
<dbReference type="AlphaFoldDB" id="A0AAW9RXH0"/>
<keyword evidence="2" id="KW-1185">Reference proteome</keyword>
<dbReference type="Proteomes" id="UP001378188">
    <property type="component" value="Unassembled WGS sequence"/>
</dbReference>
<organism evidence="1 2">
    <name type="scientific">Microbaculum marinum</name>
    <dbReference type="NCBI Taxonomy" id="1764581"/>
    <lineage>
        <taxon>Bacteria</taxon>
        <taxon>Pseudomonadati</taxon>
        <taxon>Pseudomonadota</taxon>
        <taxon>Alphaproteobacteria</taxon>
        <taxon>Hyphomicrobiales</taxon>
        <taxon>Tepidamorphaceae</taxon>
        <taxon>Microbaculum</taxon>
    </lineage>
</organism>
<comment type="caution">
    <text evidence="1">The sequence shown here is derived from an EMBL/GenBank/DDBJ whole genome shotgun (WGS) entry which is preliminary data.</text>
</comment>
<name>A0AAW9RXH0_9HYPH</name>
<protein>
    <submittedName>
        <fullName evidence="1">Uncharacterized protein</fullName>
    </submittedName>
</protein>
<dbReference type="RefSeq" id="WP_340332107.1">
    <property type="nucleotide sequence ID" value="NZ_JAZHOF010000011.1"/>
</dbReference>
<proteinExistence type="predicted"/>